<comment type="caution">
    <text evidence="3">The sequence shown here is derived from an EMBL/GenBank/DDBJ whole genome shotgun (WGS) entry which is preliminary data.</text>
</comment>
<dbReference type="GO" id="GO:0008610">
    <property type="term" value="P:lipid biosynthetic process"/>
    <property type="evidence" value="ECO:0007669"/>
    <property type="project" value="InterPro"/>
</dbReference>
<evidence type="ECO:0000313" key="4">
    <source>
        <dbReference type="Proteomes" id="UP000531594"/>
    </source>
</evidence>
<name>A0A7X0HSY7_9BACI</name>
<dbReference type="InterPro" id="IPR007072">
    <property type="entry name" value="RNMT_CmcI"/>
</dbReference>
<dbReference type="RefSeq" id="WP_184524913.1">
    <property type="nucleotide sequence ID" value="NZ_JACHGK010000004.1"/>
</dbReference>
<dbReference type="PANTHER" id="PTHR40048:SF1">
    <property type="entry name" value="RHAMNOSYL O-METHYLTRANSFERASE"/>
    <property type="match status" value="1"/>
</dbReference>
<dbReference type="EMBL" id="JACHGK010000004">
    <property type="protein sequence ID" value="MBB6445160.1"/>
    <property type="molecule type" value="Genomic_DNA"/>
</dbReference>
<protein>
    <submittedName>
        <fullName evidence="3">Cephalosporin hydroxylase</fullName>
    </submittedName>
</protein>
<dbReference type="InterPro" id="IPR029063">
    <property type="entry name" value="SAM-dependent_MTases_sf"/>
</dbReference>
<organism evidence="3 4">
    <name type="scientific">Bacillus benzoevorans</name>
    <dbReference type="NCBI Taxonomy" id="1456"/>
    <lineage>
        <taxon>Bacteria</taxon>
        <taxon>Bacillati</taxon>
        <taxon>Bacillota</taxon>
        <taxon>Bacilli</taxon>
        <taxon>Bacillales</taxon>
        <taxon>Bacillaceae</taxon>
        <taxon>Bacillus</taxon>
    </lineage>
</organism>
<sequence length="210" mass="24369">MNYLEKHYTNEFFKIYYKKGIWRQTPWLGVMTLKCPFDLWIYQEILYETKPDWIIECGTFIGGSSLFLASMCDLIDHGKIITIDILDYKPKKTHPRITYLHGSSTSKEIEEKVKSMISEDETVMVILDSAHSKAHVLNELNIYSKLVTPGNYLIVEDTCVNAHPQMPYFGNGPLEAVLQFLTGNDRFIVDRAREKFLLTFNPSGYLKRVK</sequence>
<evidence type="ECO:0000256" key="1">
    <source>
        <dbReference type="ARBA" id="ARBA00022603"/>
    </source>
</evidence>
<gene>
    <name evidence="3" type="ORF">HNR53_001770</name>
</gene>
<keyword evidence="2" id="KW-0808">Transferase</keyword>
<dbReference type="PANTHER" id="PTHR40048">
    <property type="entry name" value="RHAMNOSYL O-METHYLTRANSFERASE"/>
    <property type="match status" value="1"/>
</dbReference>
<proteinExistence type="predicted"/>
<accession>A0A7X0HSY7</accession>
<keyword evidence="4" id="KW-1185">Reference proteome</keyword>
<dbReference type="GO" id="GO:0032259">
    <property type="term" value="P:methylation"/>
    <property type="evidence" value="ECO:0007669"/>
    <property type="project" value="UniProtKB-KW"/>
</dbReference>
<dbReference type="Pfam" id="PF04989">
    <property type="entry name" value="RMNT_CmcI"/>
    <property type="match status" value="1"/>
</dbReference>
<dbReference type="Gene3D" id="3.40.50.150">
    <property type="entry name" value="Vaccinia Virus protein VP39"/>
    <property type="match status" value="1"/>
</dbReference>
<dbReference type="GO" id="GO:0008168">
    <property type="term" value="F:methyltransferase activity"/>
    <property type="evidence" value="ECO:0007669"/>
    <property type="project" value="UniProtKB-KW"/>
</dbReference>
<evidence type="ECO:0000313" key="3">
    <source>
        <dbReference type="EMBL" id="MBB6445160.1"/>
    </source>
</evidence>
<dbReference type="Proteomes" id="UP000531594">
    <property type="component" value="Unassembled WGS sequence"/>
</dbReference>
<reference evidence="3 4" key="1">
    <citation type="submission" date="2020-08" db="EMBL/GenBank/DDBJ databases">
        <title>Genomic Encyclopedia of Type Strains, Phase IV (KMG-IV): sequencing the most valuable type-strain genomes for metagenomic binning, comparative biology and taxonomic classification.</title>
        <authorList>
            <person name="Goeker M."/>
        </authorList>
    </citation>
    <scope>NUCLEOTIDE SEQUENCE [LARGE SCALE GENOMIC DNA]</scope>
    <source>
        <strain evidence="3 4">DSM 5391</strain>
    </source>
</reference>
<keyword evidence="1" id="KW-0489">Methyltransferase</keyword>
<dbReference type="SUPFAM" id="SSF53335">
    <property type="entry name" value="S-adenosyl-L-methionine-dependent methyltransferases"/>
    <property type="match status" value="1"/>
</dbReference>
<dbReference type="GO" id="GO:0071770">
    <property type="term" value="P:DIM/DIP cell wall layer assembly"/>
    <property type="evidence" value="ECO:0007669"/>
    <property type="project" value="TreeGrafter"/>
</dbReference>
<dbReference type="AlphaFoldDB" id="A0A7X0HSY7"/>
<dbReference type="GO" id="GO:0005886">
    <property type="term" value="C:plasma membrane"/>
    <property type="evidence" value="ECO:0007669"/>
    <property type="project" value="TreeGrafter"/>
</dbReference>
<evidence type="ECO:0000256" key="2">
    <source>
        <dbReference type="ARBA" id="ARBA00022679"/>
    </source>
</evidence>